<dbReference type="AlphaFoldDB" id="A0A7J9F629"/>
<reference evidence="3 4" key="1">
    <citation type="journal article" date="2019" name="Genome Biol. Evol.">
        <title>Insights into the evolution of the New World diploid cottons (Gossypium, subgenus Houzingenia) based on genome sequencing.</title>
        <authorList>
            <person name="Grover C.E."/>
            <person name="Arick M.A. 2nd"/>
            <person name="Thrash A."/>
            <person name="Conover J.L."/>
            <person name="Sanders W.S."/>
            <person name="Peterson D.G."/>
            <person name="Frelichowski J.E."/>
            <person name="Scheffler J.A."/>
            <person name="Scheffler B.E."/>
            <person name="Wendel J.F."/>
        </authorList>
    </citation>
    <scope>NUCLEOTIDE SEQUENCE [LARGE SCALE GENOMIC DNA]</scope>
    <source>
        <strain evidence="3">8</strain>
        <tissue evidence="3">Leaf</tissue>
    </source>
</reference>
<evidence type="ECO:0000256" key="2">
    <source>
        <dbReference type="SAM" id="Phobius"/>
    </source>
</evidence>
<evidence type="ECO:0000256" key="1">
    <source>
        <dbReference type="PROSITE-ProRule" id="PRU00023"/>
    </source>
</evidence>
<dbReference type="PANTHER" id="PTHR24128:SF60">
    <property type="entry name" value="ALPHA-LATROTOXIN-LHE1A-LIKE"/>
    <property type="match status" value="1"/>
</dbReference>
<dbReference type="SMART" id="SM00248">
    <property type="entry name" value="ANK"/>
    <property type="match status" value="4"/>
</dbReference>
<feature type="transmembrane region" description="Helical" evidence="2">
    <location>
        <begin position="367"/>
        <end position="387"/>
    </location>
</feature>
<evidence type="ECO:0008006" key="5">
    <source>
        <dbReference type="Google" id="ProtNLM"/>
    </source>
</evidence>
<dbReference type="PROSITE" id="PS50297">
    <property type="entry name" value="ANK_REP_REGION"/>
    <property type="match status" value="1"/>
</dbReference>
<feature type="repeat" description="ANK" evidence="1">
    <location>
        <begin position="180"/>
        <end position="201"/>
    </location>
</feature>
<feature type="non-terminal residue" evidence="3">
    <location>
        <position position="1"/>
    </location>
</feature>
<dbReference type="InterPro" id="IPR036770">
    <property type="entry name" value="Ankyrin_rpt-contain_sf"/>
</dbReference>
<keyword evidence="2" id="KW-0472">Membrane</keyword>
<keyword evidence="1" id="KW-0040">ANK repeat</keyword>
<dbReference type="Pfam" id="PF12796">
    <property type="entry name" value="Ank_2"/>
    <property type="match status" value="1"/>
</dbReference>
<dbReference type="Gene3D" id="1.25.40.20">
    <property type="entry name" value="Ankyrin repeat-containing domain"/>
    <property type="match status" value="1"/>
</dbReference>
<feature type="transmembrane region" description="Helical" evidence="2">
    <location>
        <begin position="567"/>
        <end position="587"/>
    </location>
</feature>
<feature type="transmembrane region" description="Helical" evidence="2">
    <location>
        <begin position="468"/>
        <end position="491"/>
    </location>
</feature>
<organism evidence="3 4">
    <name type="scientific">Gossypium trilobum</name>
    <dbReference type="NCBI Taxonomy" id="34281"/>
    <lineage>
        <taxon>Eukaryota</taxon>
        <taxon>Viridiplantae</taxon>
        <taxon>Streptophyta</taxon>
        <taxon>Embryophyta</taxon>
        <taxon>Tracheophyta</taxon>
        <taxon>Spermatophyta</taxon>
        <taxon>Magnoliopsida</taxon>
        <taxon>eudicotyledons</taxon>
        <taxon>Gunneridae</taxon>
        <taxon>Pentapetalae</taxon>
        <taxon>rosids</taxon>
        <taxon>malvids</taxon>
        <taxon>Malvales</taxon>
        <taxon>Malvaceae</taxon>
        <taxon>Malvoideae</taxon>
        <taxon>Gossypium</taxon>
    </lineage>
</organism>
<dbReference type="InterPro" id="IPR002110">
    <property type="entry name" value="Ankyrin_rpt"/>
</dbReference>
<feature type="transmembrane region" description="Helical" evidence="2">
    <location>
        <begin position="434"/>
        <end position="456"/>
    </location>
</feature>
<sequence length="703" mass="78035">MIGAAQTGNINVLYELIQKDPYVLERIDHVPFLDTPLHVAASAGHVDFMMEMVNLKPSFARKLNQAGFSPMHLALQNNRTQAVLRLLKFDEGLVRVKGRGGLTPLHHVAQAGYVDLLIKFLEVCPEAVEDVTVREETVFHIAVKNDMFEAFQVLVGWLIRSRHEAAQRWEKELLSCADIDGNTVLHIAAIKNSPQVVKVLLGHLLRDHINAKNLKGSTALDIQPDYPLDERQMDNYKDSVKDMIRKAGGLSGSKLPNMSISSIHIKSLGPKMSCSQKFATMAGRGRKGIPLEMRSTFLVVTVLIITATYAASLSPPKKADNSSSMKYHTEYSAAVASVDSTAPVPVPPPPPADDQINLSDLIDVSSMFWLCNTLTFWAAIGLTAYLLPSRLISLFLLITLFLFGTCYMLLVAVSTWSWKLQYVFSLQTTIPLSYRALCILNYCLSTSLALLVSYRIARYVFRRFVPKAKIFVLVQIVSFILFAFVLVPAILNTEAILSRLIGPLSSLVKGLVCFCYQGLIGSTALDIQPDIPLDERQVDNYKGSVKDMIRKAGGRGRKGIPLEMRNTFLVVTVLIITATYAASLSPPKKADNSSSMKYHIKYYASLESTDSTAPLPGPLPPLADDQINCLFLLITLSLFGTCYMLLVAVSTWSWKLQYVVSLQTTIPLTYRALCIINYCLSTSLALLVSYRIARYVFCRFVPK</sequence>
<feature type="transmembrane region" description="Helical" evidence="2">
    <location>
        <begin position="296"/>
        <end position="314"/>
    </location>
</feature>
<keyword evidence="4" id="KW-1185">Reference proteome</keyword>
<evidence type="ECO:0000313" key="4">
    <source>
        <dbReference type="Proteomes" id="UP000593568"/>
    </source>
</evidence>
<name>A0A7J9F629_9ROSI</name>
<accession>A0A7J9F629</accession>
<proteinExistence type="predicted"/>
<feature type="transmembrane region" description="Helical" evidence="2">
    <location>
        <begin position="629"/>
        <end position="650"/>
    </location>
</feature>
<protein>
    <recommendedName>
        <fullName evidence="5">PGG domain-containing protein</fullName>
    </recommendedName>
</protein>
<feature type="transmembrane region" description="Helical" evidence="2">
    <location>
        <begin position="394"/>
        <end position="414"/>
    </location>
</feature>
<feature type="transmembrane region" description="Helical" evidence="2">
    <location>
        <begin position="670"/>
        <end position="693"/>
    </location>
</feature>
<dbReference type="PROSITE" id="PS50088">
    <property type="entry name" value="ANK_REPEAT"/>
    <property type="match status" value="1"/>
</dbReference>
<dbReference type="Pfam" id="PF00023">
    <property type="entry name" value="Ank"/>
    <property type="match status" value="1"/>
</dbReference>
<dbReference type="SUPFAM" id="SSF48403">
    <property type="entry name" value="Ankyrin repeat"/>
    <property type="match status" value="1"/>
</dbReference>
<dbReference type="EMBL" id="JABEZW010000011">
    <property type="protein sequence ID" value="MBA0780756.1"/>
    <property type="molecule type" value="Genomic_DNA"/>
</dbReference>
<dbReference type="PANTHER" id="PTHR24128">
    <property type="entry name" value="HOMEOBOX PROTEIN WARIAI"/>
    <property type="match status" value="1"/>
</dbReference>
<dbReference type="Proteomes" id="UP000593568">
    <property type="component" value="Unassembled WGS sequence"/>
</dbReference>
<gene>
    <name evidence="3" type="ORF">Gotri_004818</name>
</gene>
<keyword evidence="2" id="KW-1133">Transmembrane helix</keyword>
<evidence type="ECO:0000313" key="3">
    <source>
        <dbReference type="EMBL" id="MBA0780756.1"/>
    </source>
</evidence>
<keyword evidence="2" id="KW-0812">Transmembrane</keyword>
<comment type="caution">
    <text evidence="3">The sequence shown here is derived from an EMBL/GenBank/DDBJ whole genome shotgun (WGS) entry which is preliminary data.</text>
</comment>